<evidence type="ECO:0000256" key="1">
    <source>
        <dbReference type="ARBA" id="ARBA00004613"/>
    </source>
</evidence>
<dbReference type="PANTHER" id="PTHR37456">
    <property type="entry name" value="SI:CH211-266K2.1"/>
    <property type="match status" value="1"/>
</dbReference>
<comment type="subcellular location">
    <subcellularLocation>
        <location evidence="1">Secreted</location>
    </subcellularLocation>
</comment>
<reference evidence="6" key="1">
    <citation type="submission" date="2021-03" db="EMBL/GenBank/DDBJ databases">
        <authorList>
            <person name="Bekaert M."/>
        </authorList>
    </citation>
    <scope>NUCLEOTIDE SEQUENCE</scope>
</reference>
<dbReference type="InterPro" id="IPR008160">
    <property type="entry name" value="Collagen"/>
</dbReference>
<accession>A0A8S3RLT3</accession>
<feature type="domain" description="Fibrillar collagen NC1" evidence="5">
    <location>
        <begin position="288"/>
        <end position="507"/>
    </location>
</feature>
<evidence type="ECO:0000313" key="6">
    <source>
        <dbReference type="EMBL" id="CAG2206030.1"/>
    </source>
</evidence>
<organism evidence="6 7">
    <name type="scientific">Mytilus edulis</name>
    <name type="common">Blue mussel</name>
    <dbReference type="NCBI Taxonomy" id="6550"/>
    <lineage>
        <taxon>Eukaryota</taxon>
        <taxon>Metazoa</taxon>
        <taxon>Spiralia</taxon>
        <taxon>Lophotrochozoa</taxon>
        <taxon>Mollusca</taxon>
        <taxon>Bivalvia</taxon>
        <taxon>Autobranchia</taxon>
        <taxon>Pteriomorphia</taxon>
        <taxon>Mytilida</taxon>
        <taxon>Mytiloidea</taxon>
        <taxon>Mytilidae</taxon>
        <taxon>Mytilinae</taxon>
        <taxon>Mytilus</taxon>
    </lineage>
</organism>
<dbReference type="InterPro" id="IPR050938">
    <property type="entry name" value="Collagen_Structural_Proteins"/>
</dbReference>
<gene>
    <name evidence="6" type="ORF">MEDL_20409</name>
</gene>
<sequence>MWEYDEIVGVPGSEGQLGPEGKQGQKGEQGTPGEPGYRGLDGMMGPQGQPGDKGDAGAPGVPGAIGEVGIKGSQGMKGNSGPRGPAGPRAGQPEYKELPGPRGNPGPVGEAGSTGPPGLSGEQGLLGPLGPSGSKGERGEKGIKGNTGRVGPPGVIGDPGPKGHPGPQGPPGEKGDRGPLGQNGPPGLMGVEGMPGSPGQEGPPGPKGEQGLDGPKGNIGPAGPMGPPGEQQAFPAELGRYMNQGDKAGSNGRRRRSVPDFQSDMAIMVEDMGSKQVELKEGVTLVVSRLFSQIDQLRAEVKKIRYPTGQEDSPAPTCRDIQMVHEDAKDGWYWVDPNLGSPSDAMKVWCNMEAGGQTCVHPLKKSAGEPLKAWPRKKDGNPFFSEMKGGSTIEYPDEVQLAFLRLSSLEASQKFTYYCKKSIAWFDSEMSNYDQAITLEGYNKEKIDTTDVSNVNDGCADRSGEGKTIFDVYASDVSILPIMDFAPKDYGADGQEFGFEAGPVCFF</sequence>
<dbReference type="GO" id="GO:0005576">
    <property type="term" value="C:extracellular region"/>
    <property type="evidence" value="ECO:0007669"/>
    <property type="project" value="UniProtKB-SubCell"/>
</dbReference>
<dbReference type="SMART" id="SM00038">
    <property type="entry name" value="COLFI"/>
    <property type="match status" value="1"/>
</dbReference>
<keyword evidence="3" id="KW-0176">Collagen</keyword>
<dbReference type="EMBL" id="CAJPWZ010001037">
    <property type="protein sequence ID" value="CAG2206030.1"/>
    <property type="molecule type" value="Genomic_DNA"/>
</dbReference>
<evidence type="ECO:0000313" key="7">
    <source>
        <dbReference type="Proteomes" id="UP000683360"/>
    </source>
</evidence>
<evidence type="ECO:0000256" key="2">
    <source>
        <dbReference type="ARBA" id="ARBA00022525"/>
    </source>
</evidence>
<dbReference type="Pfam" id="PF01410">
    <property type="entry name" value="COLFI"/>
    <property type="match status" value="1"/>
</dbReference>
<protein>
    <submittedName>
        <fullName evidence="6">COL5AS</fullName>
    </submittedName>
</protein>
<dbReference type="PROSITE" id="PS51461">
    <property type="entry name" value="NC1_FIB"/>
    <property type="match status" value="1"/>
</dbReference>
<feature type="compositionally biased region" description="Low complexity" evidence="4">
    <location>
        <begin position="82"/>
        <end position="93"/>
    </location>
</feature>
<evidence type="ECO:0000256" key="3">
    <source>
        <dbReference type="ARBA" id="ARBA00023119"/>
    </source>
</evidence>
<evidence type="ECO:0000259" key="5">
    <source>
        <dbReference type="PROSITE" id="PS51461"/>
    </source>
</evidence>
<dbReference type="GO" id="GO:0005581">
    <property type="term" value="C:collagen trimer"/>
    <property type="evidence" value="ECO:0007669"/>
    <property type="project" value="UniProtKB-KW"/>
</dbReference>
<dbReference type="PANTHER" id="PTHR37456:SF6">
    <property type="entry name" value="COLLAGEN ALPHA-1(XXIII) CHAIN-LIKE ISOFORM X2"/>
    <property type="match status" value="1"/>
</dbReference>
<keyword evidence="7" id="KW-1185">Reference proteome</keyword>
<feature type="compositionally biased region" description="Low complexity" evidence="4">
    <location>
        <begin position="116"/>
        <end position="134"/>
    </location>
</feature>
<dbReference type="InterPro" id="IPR000885">
    <property type="entry name" value="Fib_collagen_C"/>
</dbReference>
<dbReference type="Gene3D" id="2.60.120.1000">
    <property type="match status" value="1"/>
</dbReference>
<dbReference type="Proteomes" id="UP000683360">
    <property type="component" value="Unassembled WGS sequence"/>
</dbReference>
<name>A0A8S3RLT3_MYTED</name>
<keyword evidence="2" id="KW-0964">Secreted</keyword>
<dbReference type="OrthoDB" id="8939548at2759"/>
<feature type="compositionally biased region" description="Low complexity" evidence="4">
    <location>
        <begin position="149"/>
        <end position="159"/>
    </location>
</feature>
<dbReference type="Pfam" id="PF01391">
    <property type="entry name" value="Collagen"/>
    <property type="match status" value="2"/>
</dbReference>
<proteinExistence type="predicted"/>
<dbReference type="FunFam" id="2.60.120.1000:FF:000007">
    <property type="entry name" value="Collagen type V alpha 3 chain"/>
    <property type="match status" value="1"/>
</dbReference>
<dbReference type="GO" id="GO:0005201">
    <property type="term" value="F:extracellular matrix structural constituent"/>
    <property type="evidence" value="ECO:0007669"/>
    <property type="project" value="InterPro"/>
</dbReference>
<dbReference type="AlphaFoldDB" id="A0A8S3RLT3"/>
<comment type="caution">
    <text evidence="6">The sequence shown here is derived from an EMBL/GenBank/DDBJ whole genome shotgun (WGS) entry which is preliminary data.</text>
</comment>
<feature type="region of interest" description="Disordered" evidence="4">
    <location>
        <begin position="1"/>
        <end position="233"/>
    </location>
</feature>
<evidence type="ECO:0000256" key="4">
    <source>
        <dbReference type="SAM" id="MobiDB-lite"/>
    </source>
</evidence>
<feature type="compositionally biased region" description="Low complexity" evidence="4">
    <location>
        <begin position="14"/>
        <end position="35"/>
    </location>
</feature>